<dbReference type="Proteomes" id="UP001208689">
    <property type="component" value="Chromosome"/>
</dbReference>
<gene>
    <name evidence="2" type="ORF">NEF87_002369</name>
</gene>
<keyword evidence="3" id="KW-1185">Reference proteome</keyword>
<feature type="transmembrane region" description="Helical" evidence="1">
    <location>
        <begin position="127"/>
        <end position="146"/>
    </location>
</feature>
<evidence type="ECO:0008006" key="4">
    <source>
        <dbReference type="Google" id="ProtNLM"/>
    </source>
</evidence>
<feature type="transmembrane region" description="Helical" evidence="1">
    <location>
        <begin position="360"/>
        <end position="379"/>
    </location>
</feature>
<proteinExistence type="predicted"/>
<name>A0ABY6HU64_9ARCH</name>
<protein>
    <recommendedName>
        <fullName evidence="4">HTH iclR-type domain-containing protein</fullName>
    </recommendedName>
</protein>
<sequence length="488" mass="56980">MEFLKKKSIKRTFVIFLEIFACFWLDIFAASMQSSDVDFIFSGIPYTFQTITIPFSQLRLLIIISFNLIVILDVVLLSGKWIIPSKKMKKIVFFLHAITPMLICFNLFFSNIYSYRRMVYDDLVDSLGFLIFILLVVFIFIALYVVKIKEIYDGKQMHGKFYLIPLHFLSLVLVVSMAVIFLIIDDDLISWLIVNSSIVGIWVCQNVLSSDYLIFRKNMDSIFPKNAEKTQVITIEEPLITGIYKILIGILVLLENSLVLSVLIAFIVNSIEIFSPDLYLIRSLQYSFLGRNFILSNILLFYAMFIAIIEIGQIVTYYKILKSSGNYDSNLFVVPLLCWILFLNFVILPIMKWFTPSSNWLTVVLLGYIIMQIIAKVFLRYDNLHLELIIFRNSIMPKYRSLGSAEEKMILFLLNQKKLSAISEIAEVIEYPEEKVFEFIQILIHKNQIKGEITDKREFVNYGVKEYLEVLDNQFEHWEKNNNNDQKI</sequence>
<feature type="transmembrane region" description="Helical" evidence="1">
    <location>
        <begin position="91"/>
        <end position="115"/>
    </location>
</feature>
<feature type="transmembrane region" description="Helical" evidence="1">
    <location>
        <begin position="330"/>
        <end position="354"/>
    </location>
</feature>
<reference evidence="2" key="1">
    <citation type="submission" date="2022-09" db="EMBL/GenBank/DDBJ databases">
        <title>Actin cytoskeleton and complex cell architecture in an #Asgard archaeon.</title>
        <authorList>
            <person name="Ponce Toledo R.I."/>
            <person name="Schleper C."/>
            <person name="Rodrigues Oliveira T."/>
            <person name="Wollweber F."/>
            <person name="Xu J."/>
            <person name="Rittmann S."/>
            <person name="Klingl A."/>
            <person name="Pilhofer M."/>
        </authorList>
    </citation>
    <scope>NUCLEOTIDE SEQUENCE</scope>
    <source>
        <strain evidence="2">B-35</strain>
    </source>
</reference>
<evidence type="ECO:0000256" key="1">
    <source>
        <dbReference type="SAM" id="Phobius"/>
    </source>
</evidence>
<feature type="transmembrane region" description="Helical" evidence="1">
    <location>
        <begin position="58"/>
        <end position="79"/>
    </location>
</feature>
<feature type="transmembrane region" description="Helical" evidence="1">
    <location>
        <begin position="166"/>
        <end position="184"/>
    </location>
</feature>
<accession>A0ABY6HU64</accession>
<organism evidence="2 3">
    <name type="scientific">Candidatus Lokiarchaeum ossiferum</name>
    <dbReference type="NCBI Taxonomy" id="2951803"/>
    <lineage>
        <taxon>Archaea</taxon>
        <taxon>Promethearchaeati</taxon>
        <taxon>Promethearchaeota</taxon>
        <taxon>Promethearchaeia</taxon>
        <taxon>Promethearchaeales</taxon>
        <taxon>Promethearchaeaceae</taxon>
        <taxon>Candidatus Lokiarchaeum</taxon>
    </lineage>
</organism>
<keyword evidence="1" id="KW-0472">Membrane</keyword>
<feature type="transmembrane region" description="Helical" evidence="1">
    <location>
        <begin position="288"/>
        <end position="309"/>
    </location>
</feature>
<evidence type="ECO:0000313" key="3">
    <source>
        <dbReference type="Proteomes" id="UP001208689"/>
    </source>
</evidence>
<evidence type="ECO:0000313" key="2">
    <source>
        <dbReference type="EMBL" id="UYP46084.1"/>
    </source>
</evidence>
<feature type="transmembrane region" description="Helical" evidence="1">
    <location>
        <begin position="190"/>
        <end position="215"/>
    </location>
</feature>
<keyword evidence="1" id="KW-1133">Transmembrane helix</keyword>
<feature type="transmembrane region" description="Helical" evidence="1">
    <location>
        <begin position="246"/>
        <end position="268"/>
    </location>
</feature>
<feature type="transmembrane region" description="Helical" evidence="1">
    <location>
        <begin position="12"/>
        <end position="32"/>
    </location>
</feature>
<dbReference type="EMBL" id="CP104013">
    <property type="protein sequence ID" value="UYP46084.1"/>
    <property type="molecule type" value="Genomic_DNA"/>
</dbReference>
<keyword evidence="1" id="KW-0812">Transmembrane</keyword>